<keyword evidence="3" id="KW-1185">Reference proteome</keyword>
<feature type="transmembrane region" description="Helical" evidence="1">
    <location>
        <begin position="64"/>
        <end position="82"/>
    </location>
</feature>
<evidence type="ECO:0000256" key="1">
    <source>
        <dbReference type="SAM" id="Phobius"/>
    </source>
</evidence>
<dbReference type="Proteomes" id="UP001589688">
    <property type="component" value="Unassembled WGS sequence"/>
</dbReference>
<gene>
    <name evidence="2" type="ORF">ACFFK8_02360</name>
</gene>
<dbReference type="RefSeq" id="WP_005846625.1">
    <property type="nucleotide sequence ID" value="NZ_JADU01000019.1"/>
</dbReference>
<keyword evidence="1" id="KW-0812">Transmembrane</keyword>
<name>A0ABV5ZH47_9BACT</name>
<protein>
    <submittedName>
        <fullName evidence="2">Uncharacterized protein</fullName>
    </submittedName>
</protein>
<dbReference type="EMBL" id="JBHLZF010000001">
    <property type="protein sequence ID" value="MFB9896697.1"/>
    <property type="molecule type" value="Genomic_DNA"/>
</dbReference>
<sequence length="141" mass="15910">MKDLQPNILDDFEHRIIRTMERHGNEPDFPTLEASHVTREQLDSYLFDYQSILDSEGTQRAQQTFYGIVALVPVIVISAFPLDSLPWRSETTSLLVGIVVGVAVALLLKGVRVLLKRRRLGRLKADNPEAAALTEAIERWA</sequence>
<keyword evidence="1" id="KW-1133">Transmembrane helix</keyword>
<feature type="transmembrane region" description="Helical" evidence="1">
    <location>
        <begin position="94"/>
        <end position="115"/>
    </location>
</feature>
<evidence type="ECO:0000313" key="3">
    <source>
        <dbReference type="Proteomes" id="UP001589688"/>
    </source>
</evidence>
<organism evidence="2 3">
    <name type="scientific">Hallella seregens ATCC 51272</name>
    <dbReference type="NCBI Taxonomy" id="1336250"/>
    <lineage>
        <taxon>Bacteria</taxon>
        <taxon>Pseudomonadati</taxon>
        <taxon>Bacteroidota</taxon>
        <taxon>Bacteroidia</taxon>
        <taxon>Bacteroidales</taxon>
        <taxon>Prevotellaceae</taxon>
        <taxon>Hallella</taxon>
    </lineage>
</organism>
<comment type="caution">
    <text evidence="2">The sequence shown here is derived from an EMBL/GenBank/DDBJ whole genome shotgun (WGS) entry which is preliminary data.</text>
</comment>
<keyword evidence="1" id="KW-0472">Membrane</keyword>
<evidence type="ECO:0000313" key="2">
    <source>
        <dbReference type="EMBL" id="MFB9896697.1"/>
    </source>
</evidence>
<accession>A0ABV5ZH47</accession>
<reference evidence="2 3" key="1">
    <citation type="submission" date="2024-09" db="EMBL/GenBank/DDBJ databases">
        <authorList>
            <person name="Sun Q."/>
            <person name="Mori K."/>
        </authorList>
    </citation>
    <scope>NUCLEOTIDE SEQUENCE [LARGE SCALE GENOMIC DNA]</scope>
    <source>
        <strain evidence="2 3">ATCC 51272</strain>
    </source>
</reference>
<proteinExistence type="predicted"/>